<dbReference type="AlphaFoldDB" id="A0A3M7S8B2"/>
<dbReference type="Proteomes" id="UP000276133">
    <property type="component" value="Unassembled WGS sequence"/>
</dbReference>
<organism evidence="1 2">
    <name type="scientific">Brachionus plicatilis</name>
    <name type="common">Marine rotifer</name>
    <name type="synonym">Brachionus muelleri</name>
    <dbReference type="NCBI Taxonomy" id="10195"/>
    <lineage>
        <taxon>Eukaryota</taxon>
        <taxon>Metazoa</taxon>
        <taxon>Spiralia</taxon>
        <taxon>Gnathifera</taxon>
        <taxon>Rotifera</taxon>
        <taxon>Eurotatoria</taxon>
        <taxon>Monogononta</taxon>
        <taxon>Pseudotrocha</taxon>
        <taxon>Ploima</taxon>
        <taxon>Brachionidae</taxon>
        <taxon>Brachionus</taxon>
    </lineage>
</organism>
<protein>
    <submittedName>
        <fullName evidence="1">Uncharacterized protein</fullName>
    </submittedName>
</protein>
<sequence>MYLINPSSQNLPDHFGLKPIFKSLTCFPHLWSTVKFLWFILKSIDDICCCNNSHFNSGIYFSRANVRSNETII</sequence>
<accession>A0A3M7S8B2</accession>
<gene>
    <name evidence="1" type="ORF">BpHYR1_026437</name>
</gene>
<proteinExistence type="predicted"/>
<dbReference type="EMBL" id="REGN01001879">
    <property type="protein sequence ID" value="RNA31929.1"/>
    <property type="molecule type" value="Genomic_DNA"/>
</dbReference>
<reference evidence="1 2" key="1">
    <citation type="journal article" date="2018" name="Sci. Rep.">
        <title>Genomic signatures of local adaptation to the degree of environmental predictability in rotifers.</title>
        <authorList>
            <person name="Franch-Gras L."/>
            <person name="Hahn C."/>
            <person name="Garcia-Roger E.M."/>
            <person name="Carmona M.J."/>
            <person name="Serra M."/>
            <person name="Gomez A."/>
        </authorList>
    </citation>
    <scope>NUCLEOTIDE SEQUENCE [LARGE SCALE GENOMIC DNA]</scope>
    <source>
        <strain evidence="1">HYR1</strain>
    </source>
</reference>
<evidence type="ECO:0000313" key="1">
    <source>
        <dbReference type="EMBL" id="RNA31929.1"/>
    </source>
</evidence>
<keyword evidence="2" id="KW-1185">Reference proteome</keyword>
<evidence type="ECO:0000313" key="2">
    <source>
        <dbReference type="Proteomes" id="UP000276133"/>
    </source>
</evidence>
<name>A0A3M7S8B2_BRAPC</name>
<comment type="caution">
    <text evidence="1">The sequence shown here is derived from an EMBL/GenBank/DDBJ whole genome shotgun (WGS) entry which is preliminary data.</text>
</comment>